<gene>
    <name evidence="2" type="ORF">HELGO_WM2015</name>
</gene>
<evidence type="ECO:0000259" key="1">
    <source>
        <dbReference type="Pfam" id="PF15515"/>
    </source>
</evidence>
<proteinExistence type="predicted"/>
<dbReference type="InterPro" id="IPR043005">
    <property type="entry name" value="MvaI_BcnI_rec"/>
</dbReference>
<dbReference type="Gene3D" id="3.30.70.3570">
    <property type="entry name" value="MvaI/BcnI restriction endonuclease, recognition domain"/>
    <property type="match status" value="1"/>
</dbReference>
<dbReference type="Pfam" id="PF15515">
    <property type="entry name" value="MvaI_BcnI"/>
    <property type="match status" value="1"/>
</dbReference>
<organism evidence="2">
    <name type="scientific">uncultured Sulfurovum sp</name>
    <dbReference type="NCBI Taxonomy" id="269237"/>
    <lineage>
        <taxon>Bacteria</taxon>
        <taxon>Pseudomonadati</taxon>
        <taxon>Campylobacterota</taxon>
        <taxon>Epsilonproteobacteria</taxon>
        <taxon>Campylobacterales</taxon>
        <taxon>Sulfurovaceae</taxon>
        <taxon>Sulfurovum</taxon>
        <taxon>environmental samples</taxon>
    </lineage>
</organism>
<dbReference type="Gene3D" id="3.40.210.20">
    <property type="entry name" value="MvaI/BcnI restriction endonuclease, catalytic domain"/>
    <property type="match status" value="1"/>
</dbReference>
<dbReference type="EMBL" id="CACVAS010000170">
    <property type="protein sequence ID" value="CAA6828485.1"/>
    <property type="molecule type" value="Genomic_DNA"/>
</dbReference>
<sequence length="400" mass="45650">MRQLTEKEKQSVSLLTNYSVEFTLIEPTKTGLGKSIMDATIPVRAYLKEQRVHDYDLQYDGTENKIVIEDTFLITELGFIKSRTSLYRPRAKKKRGDPRIWFKKLPEYSEANDILAITYFNGNLYVINISSLEIAWLLSSPILNPLLELVQDIRSKNNSIANELLEKIQNIANQGALAAIKKGDTAIGHSLETALGIAQNSSKSPDYKGIELKSYRQKSSKSKESRKNLFAQVPNWKLSKFKSSREILDTFGYERDDAFKLYCTSSTKGRNSQGLILRLDSNVNQLVENSNQKEIGDFVVWLMSDLKSRLLEKHNETFWIGAKSTMVHGIEHFQYQKILHTRKPIPSAFEFLIEQGEITLDHLIKRNSKGRVSEKGPLFKVSNTALSMLFPEQVEYSLVS</sequence>
<dbReference type="CDD" id="cd22347">
    <property type="entry name" value="PDDEXK_nuclease"/>
    <property type="match status" value="1"/>
</dbReference>
<accession>A0A6S6U1Q5</accession>
<dbReference type="InterPro" id="IPR043004">
    <property type="entry name" value="MvaI_BcnI_cat"/>
</dbReference>
<evidence type="ECO:0000313" key="2">
    <source>
        <dbReference type="EMBL" id="CAA6828485.1"/>
    </source>
</evidence>
<protein>
    <recommendedName>
        <fullName evidence="1">MvaI/BcnI restriction endonuclease domain-containing protein</fullName>
    </recommendedName>
</protein>
<dbReference type="InterPro" id="IPR029127">
    <property type="entry name" value="MvaI_BcnI"/>
</dbReference>
<feature type="domain" description="MvaI/BcnI restriction endonuclease" evidence="1">
    <location>
        <begin position="165"/>
        <end position="390"/>
    </location>
</feature>
<dbReference type="AlphaFoldDB" id="A0A6S6U1Q5"/>
<reference evidence="2" key="1">
    <citation type="submission" date="2020-01" db="EMBL/GenBank/DDBJ databases">
        <authorList>
            <person name="Meier V. D."/>
            <person name="Meier V D."/>
        </authorList>
    </citation>
    <scope>NUCLEOTIDE SEQUENCE</scope>
    <source>
        <strain evidence="2">HLG_WM_MAG_01</strain>
    </source>
</reference>
<name>A0A6S6U1Q5_9BACT</name>